<evidence type="ECO:0000256" key="6">
    <source>
        <dbReference type="PROSITE-ProRule" id="PRU01373"/>
    </source>
</evidence>
<evidence type="ECO:0000256" key="7">
    <source>
        <dbReference type="SAM" id="Phobius"/>
    </source>
</evidence>
<dbReference type="SUPFAM" id="SSF143985">
    <property type="entry name" value="L,D-transpeptidase pre-catalytic domain-like"/>
    <property type="match status" value="1"/>
</dbReference>
<dbReference type="Pfam" id="PF03734">
    <property type="entry name" value="YkuD"/>
    <property type="match status" value="1"/>
</dbReference>
<dbReference type="InterPro" id="IPR038054">
    <property type="entry name" value="LD_TPept-like_central_sf"/>
</dbReference>
<protein>
    <submittedName>
        <fullName evidence="9">L,D-transpeptidase/peptidoglycan binding protein</fullName>
    </submittedName>
</protein>
<dbReference type="AlphaFoldDB" id="A0A9D2RVQ1"/>
<feature type="active site" description="Proton donor/acceptor" evidence="6">
    <location>
        <position position="435"/>
    </location>
</feature>
<evidence type="ECO:0000313" key="9">
    <source>
        <dbReference type="EMBL" id="HJB28452.1"/>
    </source>
</evidence>
<proteinExistence type="predicted"/>
<reference evidence="9" key="2">
    <citation type="submission" date="2021-04" db="EMBL/GenBank/DDBJ databases">
        <authorList>
            <person name="Gilroy R."/>
        </authorList>
    </citation>
    <scope>NUCLEOTIDE SEQUENCE</scope>
    <source>
        <strain evidence="9">ChiSjej1B19-5720</strain>
    </source>
</reference>
<dbReference type="InterPro" id="IPR022029">
    <property type="entry name" value="YoaR-like_PG-bd"/>
</dbReference>
<name>A0A9D2RVQ1_9FIRM</name>
<organism evidence="9 10">
    <name type="scientific">Candidatus Blautia faecavium</name>
    <dbReference type="NCBI Taxonomy" id="2838487"/>
    <lineage>
        <taxon>Bacteria</taxon>
        <taxon>Bacillati</taxon>
        <taxon>Bacillota</taxon>
        <taxon>Clostridia</taxon>
        <taxon>Lachnospirales</taxon>
        <taxon>Lachnospiraceae</taxon>
        <taxon>Blautia</taxon>
    </lineage>
</organism>
<dbReference type="GO" id="GO:0071972">
    <property type="term" value="F:peptidoglycan L,D-transpeptidase activity"/>
    <property type="evidence" value="ECO:0007669"/>
    <property type="project" value="TreeGrafter"/>
</dbReference>
<dbReference type="Gene3D" id="3.10.20.800">
    <property type="match status" value="1"/>
</dbReference>
<dbReference type="GO" id="GO:0008360">
    <property type="term" value="P:regulation of cell shape"/>
    <property type="evidence" value="ECO:0007669"/>
    <property type="project" value="UniProtKB-UniRule"/>
</dbReference>
<dbReference type="PROSITE" id="PS52029">
    <property type="entry name" value="LD_TPASE"/>
    <property type="match status" value="1"/>
</dbReference>
<comment type="caution">
    <text evidence="9">The sequence shown here is derived from an EMBL/GenBank/DDBJ whole genome shotgun (WGS) entry which is preliminary data.</text>
</comment>
<feature type="domain" description="L,D-TPase catalytic" evidence="8">
    <location>
        <begin position="359"/>
        <end position="481"/>
    </location>
</feature>
<dbReference type="Proteomes" id="UP000823842">
    <property type="component" value="Unassembled WGS sequence"/>
</dbReference>
<keyword evidence="4 6" id="KW-0573">Peptidoglycan synthesis</keyword>
<dbReference type="GO" id="GO:0005576">
    <property type="term" value="C:extracellular region"/>
    <property type="evidence" value="ECO:0007669"/>
    <property type="project" value="TreeGrafter"/>
</dbReference>
<dbReference type="InterPro" id="IPR050979">
    <property type="entry name" value="LD-transpeptidase"/>
</dbReference>
<evidence type="ECO:0000256" key="4">
    <source>
        <dbReference type="ARBA" id="ARBA00022984"/>
    </source>
</evidence>
<dbReference type="GO" id="GO:0018104">
    <property type="term" value="P:peptidoglycan-protein cross-linking"/>
    <property type="evidence" value="ECO:0007669"/>
    <property type="project" value="TreeGrafter"/>
</dbReference>
<evidence type="ECO:0000259" key="8">
    <source>
        <dbReference type="PROSITE" id="PS52029"/>
    </source>
</evidence>
<keyword evidence="7" id="KW-1133">Transmembrane helix</keyword>
<sequence>MKKRITISRKGKKIILGICLAGIVLLSVGLFAYIRIVDTNTLGRGISINGLDVSRLTVEEAGQKILATFQEREVVFVEDGEEVYHTTLAELGYSLEENSLNEQLETLKAEREKEKRILSVRENYELKLQVQENEEQQKTLLTSDKFGNKERTPSVDAAIQYDQDAGKFTLISEVQGNQIDEARLQAYVKQTLQTVFQEDPLGGDITLTMGTEVYQQPAATSDGEEMQVRLTNLNTLLNNYRNAAVTYTFGSTEETLDSSTVASWIKIGEDSVSIDEEAAKAYIQNLAASYNTIYVPRTFHTSYGNDVTIENNEYGFQIDQEGELAQLLEDLKSGTAVRRDPVYSISGMQRNGKDDLAGSYIEVSLDNQHLWLYKDGALVTETDIISGAPGEDTETYRGAWPIAYKASPFTLSSDVYGYEVEVQYWMPFVYGQGLHDASWQSNFGGNSYRTGSGSHGCINLPADQAAVIYNAIDGGYPIIIY</sequence>
<gene>
    <name evidence="9" type="ORF">IAA06_06620</name>
</gene>
<dbReference type="InterPro" id="IPR005490">
    <property type="entry name" value="LD_TPept_cat_dom"/>
</dbReference>
<keyword evidence="2" id="KW-0808">Transferase</keyword>
<dbReference type="PANTHER" id="PTHR30582:SF33">
    <property type="entry name" value="EXPORTED PROTEIN"/>
    <property type="match status" value="1"/>
</dbReference>
<keyword evidence="3 6" id="KW-0133">Cell shape</keyword>
<dbReference type="Gene3D" id="2.40.440.10">
    <property type="entry name" value="L,D-transpeptidase catalytic domain-like"/>
    <property type="match status" value="1"/>
</dbReference>
<dbReference type="CDD" id="cd16913">
    <property type="entry name" value="YkuD_like"/>
    <property type="match status" value="1"/>
</dbReference>
<comment type="pathway">
    <text evidence="1 6">Cell wall biogenesis; peptidoglycan biosynthesis.</text>
</comment>
<dbReference type="EMBL" id="DWYZ01000128">
    <property type="protein sequence ID" value="HJB28452.1"/>
    <property type="molecule type" value="Genomic_DNA"/>
</dbReference>
<keyword evidence="7" id="KW-0472">Membrane</keyword>
<dbReference type="SUPFAM" id="SSF141523">
    <property type="entry name" value="L,D-transpeptidase catalytic domain-like"/>
    <property type="match status" value="1"/>
</dbReference>
<feature type="transmembrane region" description="Helical" evidence="7">
    <location>
        <begin position="14"/>
        <end position="34"/>
    </location>
</feature>
<dbReference type="GO" id="GO:0071555">
    <property type="term" value="P:cell wall organization"/>
    <property type="evidence" value="ECO:0007669"/>
    <property type="project" value="UniProtKB-UniRule"/>
</dbReference>
<reference evidence="9" key="1">
    <citation type="journal article" date="2021" name="PeerJ">
        <title>Extensive microbial diversity within the chicken gut microbiome revealed by metagenomics and culture.</title>
        <authorList>
            <person name="Gilroy R."/>
            <person name="Ravi A."/>
            <person name="Getino M."/>
            <person name="Pursley I."/>
            <person name="Horton D.L."/>
            <person name="Alikhan N.F."/>
            <person name="Baker D."/>
            <person name="Gharbi K."/>
            <person name="Hall N."/>
            <person name="Watson M."/>
            <person name="Adriaenssens E.M."/>
            <person name="Foster-Nyarko E."/>
            <person name="Jarju S."/>
            <person name="Secka A."/>
            <person name="Antonio M."/>
            <person name="Oren A."/>
            <person name="Chaudhuri R.R."/>
            <person name="La Ragione R."/>
            <person name="Hildebrand F."/>
            <person name="Pallen M.J."/>
        </authorList>
    </citation>
    <scope>NUCLEOTIDE SEQUENCE</scope>
    <source>
        <strain evidence="9">ChiSjej1B19-5720</strain>
    </source>
</reference>
<evidence type="ECO:0000256" key="2">
    <source>
        <dbReference type="ARBA" id="ARBA00022679"/>
    </source>
</evidence>
<evidence type="ECO:0000256" key="1">
    <source>
        <dbReference type="ARBA" id="ARBA00004752"/>
    </source>
</evidence>
<dbReference type="GO" id="GO:0016740">
    <property type="term" value="F:transferase activity"/>
    <property type="evidence" value="ECO:0007669"/>
    <property type="project" value="UniProtKB-KW"/>
</dbReference>
<evidence type="ECO:0000256" key="3">
    <source>
        <dbReference type="ARBA" id="ARBA00022960"/>
    </source>
</evidence>
<dbReference type="Pfam" id="PF12229">
    <property type="entry name" value="PG_binding_4"/>
    <property type="match status" value="1"/>
</dbReference>
<feature type="active site" description="Nucleophile" evidence="6">
    <location>
        <position position="457"/>
    </location>
</feature>
<evidence type="ECO:0000313" key="10">
    <source>
        <dbReference type="Proteomes" id="UP000823842"/>
    </source>
</evidence>
<evidence type="ECO:0000256" key="5">
    <source>
        <dbReference type="ARBA" id="ARBA00023316"/>
    </source>
</evidence>
<accession>A0A9D2RVQ1</accession>
<dbReference type="InterPro" id="IPR038063">
    <property type="entry name" value="Transpep_catalytic_dom"/>
</dbReference>
<dbReference type="PANTHER" id="PTHR30582">
    <property type="entry name" value="L,D-TRANSPEPTIDASE"/>
    <property type="match status" value="1"/>
</dbReference>
<keyword evidence="5 6" id="KW-0961">Cell wall biogenesis/degradation</keyword>
<keyword evidence="7" id="KW-0812">Transmembrane</keyword>